<dbReference type="RefSeq" id="WP_005338951.1">
    <property type="nucleotide sequence ID" value="NZ_JAAITG010000003.1"/>
</dbReference>
<evidence type="ECO:0000313" key="2">
    <source>
        <dbReference type="Proteomes" id="UP000358366"/>
    </source>
</evidence>
<sequence>MGNEPCADNYGPVNVMELRERIFQETEREKAQDYLWNELVLLQSQTFRTVKGLEYTYQIRGNEMFVSRKTKSITKASVDLALEKIIELSGKVAGPKKLKCFGASYLYPIFIEMGLIKNSPFFIERAKIR</sequence>
<accession>A0A564UNH8</accession>
<proteinExistence type="predicted"/>
<dbReference type="AlphaFoldDB" id="A0A564UNH8"/>
<protein>
    <submittedName>
        <fullName evidence="1">Uncharacterized protein</fullName>
    </submittedName>
</protein>
<name>A0A564UNH8_9FIRM</name>
<dbReference type="Proteomes" id="UP000358366">
    <property type="component" value="Unassembled WGS sequence"/>
</dbReference>
<evidence type="ECO:0000313" key="1">
    <source>
        <dbReference type="EMBL" id="VUX21195.1"/>
    </source>
</evidence>
<organism evidence="1 2">
    <name type="scientific">Dorea formicigenerans</name>
    <dbReference type="NCBI Taxonomy" id="39486"/>
    <lineage>
        <taxon>Bacteria</taxon>
        <taxon>Bacillati</taxon>
        <taxon>Bacillota</taxon>
        <taxon>Clostridia</taxon>
        <taxon>Lachnospirales</taxon>
        <taxon>Lachnospiraceae</taxon>
        <taxon>Dorea</taxon>
    </lineage>
</organism>
<reference evidence="1 2" key="1">
    <citation type="submission" date="2019-07" db="EMBL/GenBank/DDBJ databases">
        <authorList>
            <person name="Hibberd C M."/>
            <person name="Gehrig L. J."/>
            <person name="Chang H.-W."/>
            <person name="Venkatesh S."/>
        </authorList>
    </citation>
    <scope>NUCLEOTIDE SEQUENCE [LARGE SCALE GENOMIC DNA]</scope>
    <source>
        <strain evidence="1">Dorea_formicigenerans_SSTS_Bg7063</strain>
    </source>
</reference>
<gene>
    <name evidence="1" type="ORF">DFSSTS7063_02898</name>
</gene>
<dbReference type="EMBL" id="CABHNI010000054">
    <property type="protein sequence ID" value="VUX21195.1"/>
    <property type="molecule type" value="Genomic_DNA"/>
</dbReference>